<name>A0ACC3A647_9EURO</name>
<accession>A0ACC3A647</accession>
<dbReference type="EMBL" id="JAPDRQ010000086">
    <property type="protein sequence ID" value="KAJ9655955.1"/>
    <property type="molecule type" value="Genomic_DNA"/>
</dbReference>
<keyword evidence="2" id="KW-1185">Reference proteome</keyword>
<dbReference type="Proteomes" id="UP001172386">
    <property type="component" value="Unassembled WGS sequence"/>
</dbReference>
<evidence type="ECO:0000313" key="2">
    <source>
        <dbReference type="Proteomes" id="UP001172386"/>
    </source>
</evidence>
<gene>
    <name evidence="1" type="ORF">H2198_005303</name>
</gene>
<organism evidence="1 2">
    <name type="scientific">Neophaeococcomyces mojaviensis</name>
    <dbReference type="NCBI Taxonomy" id="3383035"/>
    <lineage>
        <taxon>Eukaryota</taxon>
        <taxon>Fungi</taxon>
        <taxon>Dikarya</taxon>
        <taxon>Ascomycota</taxon>
        <taxon>Pezizomycotina</taxon>
        <taxon>Eurotiomycetes</taxon>
        <taxon>Chaetothyriomycetidae</taxon>
        <taxon>Chaetothyriales</taxon>
        <taxon>Chaetothyriales incertae sedis</taxon>
        <taxon>Neophaeococcomyces</taxon>
    </lineage>
</organism>
<comment type="caution">
    <text evidence="1">The sequence shown here is derived from an EMBL/GenBank/DDBJ whole genome shotgun (WGS) entry which is preliminary data.</text>
</comment>
<protein>
    <submittedName>
        <fullName evidence="1">Uncharacterized protein</fullName>
    </submittedName>
</protein>
<sequence length="303" mass="33402">MDATLSESLPHPNPIPSAHHRKIELQSHADLTFLQQNLAKAAREKLDLHFPPIHSVTGIAAPATVISLDGPPSQPPPQEDADKDKGVGDVIMDEDEDPLRTRVRHLIDQFLQQTHTSAAPNVSVNGIDASSLPPSQLPNCSNPTPSLEQNALETQALDPSQEIEGIHYTYEAFDPRLQKRLGALHGELESLTAQVSKLRREAPKSAASAYDARLHEALRQDEEAWEMEQKRLQSETHTGLELELIRHGWNEDVREMYERAVNQLAVLSGVSKRGEGGDGMEGVSLTETVGRVQRARNVAGEFE</sequence>
<reference evidence="1" key="1">
    <citation type="submission" date="2022-10" db="EMBL/GenBank/DDBJ databases">
        <title>Culturing micro-colonial fungi from biological soil crusts in the Mojave desert and describing Neophaeococcomyces mojavensis, and introducing the new genera and species Taxawa tesnikishii.</title>
        <authorList>
            <person name="Kurbessoian T."/>
            <person name="Stajich J.E."/>
        </authorList>
    </citation>
    <scope>NUCLEOTIDE SEQUENCE</scope>
    <source>
        <strain evidence="1">JES_112</strain>
    </source>
</reference>
<proteinExistence type="predicted"/>
<evidence type="ECO:0000313" key="1">
    <source>
        <dbReference type="EMBL" id="KAJ9655955.1"/>
    </source>
</evidence>